<keyword evidence="1" id="KW-0255">Endonuclease</keyword>
<accession>A0A7C8L0W3</accession>
<dbReference type="EMBL" id="WEID01000117">
    <property type="protein sequence ID" value="KAB8126058.1"/>
    <property type="molecule type" value="Genomic_DNA"/>
</dbReference>
<reference evidence="1 2" key="1">
    <citation type="submission" date="2019-10" db="EMBL/GenBank/DDBJ databases">
        <title>Gracilibacillus sp. nov. isolated from rice seeds.</title>
        <authorList>
            <person name="He S."/>
        </authorList>
    </citation>
    <scope>NUCLEOTIDE SEQUENCE [LARGE SCALE GENOMIC DNA]</scope>
    <source>
        <strain evidence="1 2">TD8</strain>
    </source>
</reference>
<name>A0A7C8L0W3_9BACI</name>
<gene>
    <name evidence="1" type="ORF">F9U64_20715</name>
</gene>
<organism evidence="1 2">
    <name type="scientific">Gracilibacillus oryzae</name>
    <dbReference type="NCBI Taxonomy" id="1672701"/>
    <lineage>
        <taxon>Bacteria</taxon>
        <taxon>Bacillati</taxon>
        <taxon>Bacillota</taxon>
        <taxon>Bacilli</taxon>
        <taxon>Bacillales</taxon>
        <taxon>Bacillaceae</taxon>
        <taxon>Gracilibacillus</taxon>
    </lineage>
</organism>
<dbReference type="AlphaFoldDB" id="A0A7C8L0W3"/>
<dbReference type="RefSeq" id="WP_153406783.1">
    <property type="nucleotide sequence ID" value="NZ_ML762453.1"/>
</dbReference>
<dbReference type="OrthoDB" id="2966537at2"/>
<dbReference type="GO" id="GO:0004519">
    <property type="term" value="F:endonuclease activity"/>
    <property type="evidence" value="ECO:0007669"/>
    <property type="project" value="UniProtKB-KW"/>
</dbReference>
<proteinExistence type="predicted"/>
<keyword evidence="1" id="KW-0378">Hydrolase</keyword>
<keyword evidence="2" id="KW-1185">Reference proteome</keyword>
<protein>
    <submittedName>
        <fullName evidence="1">LlaJI family restriction endonuclease</fullName>
    </submittedName>
</protein>
<comment type="caution">
    <text evidence="1">The sequence shown here is derived from an EMBL/GenBank/DDBJ whole genome shotgun (WGS) entry which is preliminary data.</text>
</comment>
<evidence type="ECO:0000313" key="2">
    <source>
        <dbReference type="Proteomes" id="UP000480246"/>
    </source>
</evidence>
<sequence>MFQMNDPIFRIDGELIESHLIDKFNLRNFSRNLRFSYKKNSEVVNFVGFVIKDSDILVVLPKRYSNKEILNRSDIELLFAVLLTDQIRNPQKYTGPVKEFDSSFPFHAFYSIYSYFKQYGLYKESEKITISGYSGKISWKDTIKKSANIISEGNLIYLPLYVQETEDKHVFLSNCMAFAISFTLRTFPYFVQGKEPVEKFNHFDFWNNRAYVVNRLKKIHTEVFKDTHKRLVKDLIDFFSNCPEGGSISIKHYNFELVWESMVEEFLNGFFTGVNETGLHFSQKRHVNTPYKFNKAKYNVDKVHSQNRLEPDHYYLNNEVQFIFDAKYYFEVKGLNHKQVAYQTLLKKMATKTHNALILPTDTENRTSIHFDLKEEYYDNEEDRVKIFEYYLNMKGVMENYVK</sequence>
<keyword evidence="1" id="KW-0540">Nuclease</keyword>
<dbReference type="Proteomes" id="UP000480246">
    <property type="component" value="Unassembled WGS sequence"/>
</dbReference>
<evidence type="ECO:0000313" key="1">
    <source>
        <dbReference type="EMBL" id="KAB8126058.1"/>
    </source>
</evidence>